<evidence type="ECO:0000259" key="4">
    <source>
        <dbReference type="PROSITE" id="PS51272"/>
    </source>
</evidence>
<dbReference type="EMBL" id="JAYGHG010000037">
    <property type="protein sequence ID" value="MEA5583242.1"/>
    <property type="molecule type" value="Genomic_DNA"/>
</dbReference>
<feature type="signal peptide" evidence="2">
    <location>
        <begin position="1"/>
        <end position="27"/>
    </location>
</feature>
<keyword evidence="3" id="KW-0175">Coiled coil</keyword>
<comment type="similarity">
    <text evidence="1 2">Belongs to the OprB family.</text>
</comment>
<evidence type="ECO:0000256" key="3">
    <source>
        <dbReference type="SAM" id="Coils"/>
    </source>
</evidence>
<dbReference type="NCBIfam" id="NF033921">
    <property type="entry name" value="por_somb"/>
    <property type="match status" value="1"/>
</dbReference>
<keyword evidence="2" id="KW-0732">Signal</keyword>
<comment type="caution">
    <text evidence="5">The sequence shown here is derived from an EMBL/GenBank/DDBJ whole genome shotgun (WGS) entry which is preliminary data.</text>
</comment>
<feature type="coiled-coil region" evidence="3">
    <location>
        <begin position="138"/>
        <end position="165"/>
    </location>
</feature>
<sequence length="524" mass="55885">MPKFSAYLLFSPLLGGAMLFFSSAVYAVEIPTTSVISNSEISSDKFTKAQVMAQVTSVSQLSDVQPTDWAFQALQSLVERYGCIAGYPDSTYRGNRALTRYEFAAGLNACLDRVNELIATATSDVLTQQDLGTLQRLQEEFSAELATLRGRVDSLEARTAELEANQFSTTTKLQGEVVAVISDVLGGDRVNNQDITDKNTTLGVRSRIQFVTSFTGKDTLFTRIQTNNILSPNIGTAEGNLFFAGDGTNNAVIDALFYKFPLGAKTEVIAIANAGAADDITSTVNLFDGDGSSGALSTFGTRNPIYSQIGGAGLGVTQQFGDRLSLSLGYLSGAANDPSDKNGLFDGAYGALAQLTVRPSDRIALGLTYLNSYKQPLLTGSNAATTDFNGEAFSSDSYGVQASIGLSEKLVLGGWAGYTNSRALTGDEGEAEIWNYAVTLGFPDLGKRGNLAGIIAGVEPRVTSSTIPGVSTDRDTSYHLEAFYQYKLSDNITITPGIIWLTSPDHNSNNDDVVIGALRTRFSF</sequence>
<dbReference type="PANTHER" id="PTHR43308:SF1">
    <property type="entry name" value="OUTER MEMBRANE PROTEIN ALPHA"/>
    <property type="match status" value="1"/>
</dbReference>
<dbReference type="Pfam" id="PF00395">
    <property type="entry name" value="SLH"/>
    <property type="match status" value="1"/>
</dbReference>
<feature type="domain" description="SLH" evidence="4">
    <location>
        <begin position="57"/>
        <end position="121"/>
    </location>
</feature>
<feature type="chain" id="PRO_5044975268" evidence="2">
    <location>
        <begin position="28"/>
        <end position="524"/>
    </location>
</feature>
<dbReference type="Pfam" id="PF04966">
    <property type="entry name" value="OprB"/>
    <property type="match status" value="1"/>
</dbReference>
<dbReference type="InterPro" id="IPR007049">
    <property type="entry name" value="Carb-sel_porin_OprB"/>
</dbReference>
<dbReference type="InterPro" id="IPR047684">
    <property type="entry name" value="Por_som-like"/>
</dbReference>
<name>A0ABU5UI50_9CYAN</name>
<dbReference type="InterPro" id="IPR038673">
    <property type="entry name" value="OprB_sf"/>
</dbReference>
<organism evidence="5 6">
    <name type="scientific">Nodularia harveyana UHCC-0300</name>
    <dbReference type="NCBI Taxonomy" id="2974287"/>
    <lineage>
        <taxon>Bacteria</taxon>
        <taxon>Bacillati</taxon>
        <taxon>Cyanobacteriota</taxon>
        <taxon>Cyanophyceae</taxon>
        <taxon>Nostocales</taxon>
        <taxon>Nodulariaceae</taxon>
        <taxon>Nodularia</taxon>
    </lineage>
</organism>
<dbReference type="InterPro" id="IPR001119">
    <property type="entry name" value="SLH_dom"/>
</dbReference>
<dbReference type="Proteomes" id="UP001302120">
    <property type="component" value="Unassembled WGS sequence"/>
</dbReference>
<protein>
    <submittedName>
        <fullName evidence="5">Iron uptake porin</fullName>
    </submittedName>
</protein>
<keyword evidence="6" id="KW-1185">Reference proteome</keyword>
<accession>A0ABU5UI50</accession>
<dbReference type="PANTHER" id="PTHR43308">
    <property type="entry name" value="OUTER MEMBRANE PROTEIN ALPHA-RELATED"/>
    <property type="match status" value="1"/>
</dbReference>
<evidence type="ECO:0000313" key="6">
    <source>
        <dbReference type="Proteomes" id="UP001302120"/>
    </source>
</evidence>
<reference evidence="5 6" key="1">
    <citation type="submission" date="2023-12" db="EMBL/GenBank/DDBJ databases">
        <title>Baltic Sea Cyanobacteria.</title>
        <authorList>
            <person name="Delbaje E."/>
            <person name="Fewer D.P."/>
            <person name="Shishido T.K."/>
        </authorList>
    </citation>
    <scope>NUCLEOTIDE SEQUENCE [LARGE SCALE GENOMIC DNA]</scope>
    <source>
        <strain evidence="5 6">UHCC-0300</strain>
    </source>
</reference>
<proteinExistence type="inferred from homology"/>
<gene>
    <name evidence="5" type="ORF">VB620_18090</name>
</gene>
<evidence type="ECO:0000313" key="5">
    <source>
        <dbReference type="EMBL" id="MEA5583242.1"/>
    </source>
</evidence>
<dbReference type="PROSITE" id="PS51272">
    <property type="entry name" value="SLH"/>
    <property type="match status" value="1"/>
</dbReference>
<dbReference type="RefSeq" id="WP_323197541.1">
    <property type="nucleotide sequence ID" value="NZ_JAYGHG010000037.1"/>
</dbReference>
<dbReference type="Gene3D" id="2.40.160.180">
    <property type="entry name" value="Carbohydrate-selective porin OprB"/>
    <property type="match status" value="1"/>
</dbReference>
<evidence type="ECO:0000256" key="2">
    <source>
        <dbReference type="RuleBase" id="RU363072"/>
    </source>
</evidence>
<dbReference type="InterPro" id="IPR051465">
    <property type="entry name" value="Cell_Envelope_Struct_Comp"/>
</dbReference>
<evidence type="ECO:0000256" key="1">
    <source>
        <dbReference type="ARBA" id="ARBA00008769"/>
    </source>
</evidence>